<protein>
    <recommendedName>
        <fullName evidence="7">Larval cuticle protein 1-like</fullName>
    </recommendedName>
</protein>
<dbReference type="InterPro" id="IPR031311">
    <property type="entry name" value="CHIT_BIND_RR_consensus"/>
</dbReference>
<accession>A0A9P0FWM6</accession>
<dbReference type="AlphaFoldDB" id="A0A9P0FWM6"/>
<dbReference type="InterPro" id="IPR000618">
    <property type="entry name" value="Insect_cuticle"/>
</dbReference>
<organism evidence="5 6">
    <name type="scientific">Chrysodeixis includens</name>
    <name type="common">Soybean looper</name>
    <name type="synonym">Pseudoplusia includens</name>
    <dbReference type="NCBI Taxonomy" id="689277"/>
    <lineage>
        <taxon>Eukaryota</taxon>
        <taxon>Metazoa</taxon>
        <taxon>Ecdysozoa</taxon>
        <taxon>Arthropoda</taxon>
        <taxon>Hexapoda</taxon>
        <taxon>Insecta</taxon>
        <taxon>Pterygota</taxon>
        <taxon>Neoptera</taxon>
        <taxon>Endopterygota</taxon>
        <taxon>Lepidoptera</taxon>
        <taxon>Glossata</taxon>
        <taxon>Ditrysia</taxon>
        <taxon>Noctuoidea</taxon>
        <taxon>Noctuidae</taxon>
        <taxon>Plusiinae</taxon>
        <taxon>Chrysodeixis</taxon>
    </lineage>
</organism>
<feature type="region of interest" description="Disordered" evidence="4">
    <location>
        <begin position="116"/>
        <end position="140"/>
    </location>
</feature>
<keyword evidence="2" id="KW-0732">Signal</keyword>
<evidence type="ECO:0000256" key="2">
    <source>
        <dbReference type="ARBA" id="ARBA00022729"/>
    </source>
</evidence>
<reference evidence="5" key="1">
    <citation type="submission" date="2021-12" db="EMBL/GenBank/DDBJ databases">
        <authorList>
            <person name="King R."/>
        </authorList>
    </citation>
    <scope>NUCLEOTIDE SEQUENCE</scope>
</reference>
<evidence type="ECO:0008006" key="7">
    <source>
        <dbReference type="Google" id="ProtNLM"/>
    </source>
</evidence>
<evidence type="ECO:0000256" key="4">
    <source>
        <dbReference type="SAM" id="MobiDB-lite"/>
    </source>
</evidence>
<dbReference type="PANTHER" id="PTHR10380:SF218">
    <property type="entry name" value="ADULT CUTICLE PROTEIN 65AA-RELATED"/>
    <property type="match status" value="1"/>
</dbReference>
<dbReference type="EMBL" id="LR824011">
    <property type="protein sequence ID" value="CAH0627153.1"/>
    <property type="molecule type" value="Genomic_DNA"/>
</dbReference>
<dbReference type="PROSITE" id="PS00233">
    <property type="entry name" value="CHIT_BIND_RR_1"/>
    <property type="match status" value="1"/>
</dbReference>
<dbReference type="GO" id="GO:0008010">
    <property type="term" value="F:structural constituent of chitin-based larval cuticle"/>
    <property type="evidence" value="ECO:0007669"/>
    <property type="project" value="TreeGrafter"/>
</dbReference>
<keyword evidence="6" id="KW-1185">Reference proteome</keyword>
<dbReference type="OrthoDB" id="6515429at2759"/>
<evidence type="ECO:0000313" key="6">
    <source>
        <dbReference type="Proteomes" id="UP001154114"/>
    </source>
</evidence>
<proteinExistence type="predicted"/>
<dbReference type="Pfam" id="PF00379">
    <property type="entry name" value="Chitin_bind_4"/>
    <property type="match status" value="1"/>
</dbReference>
<dbReference type="Proteomes" id="UP001154114">
    <property type="component" value="Chromosome 8"/>
</dbReference>
<dbReference type="PRINTS" id="PR00947">
    <property type="entry name" value="CUTICLE"/>
</dbReference>
<keyword evidence="1 3" id="KW-0193">Cuticle</keyword>
<gene>
    <name evidence="5" type="ORF">CINC_LOCUS12571</name>
</gene>
<evidence type="ECO:0000256" key="1">
    <source>
        <dbReference type="ARBA" id="ARBA00022460"/>
    </source>
</evidence>
<evidence type="ECO:0000256" key="3">
    <source>
        <dbReference type="PROSITE-ProRule" id="PRU00497"/>
    </source>
</evidence>
<sequence>MMKKCIKDGPISISASVSLKKPNKSNMKFIIVAAVALVAVAAALPVEEKPVEILSSVVDQQPDGGYNYAFEQSDGSKREEVGVVKEVLDEENKPRNVVVVRGSYSYINSEGQPETISYTADEDGFHPEGASIPVAPVARR</sequence>
<name>A0A9P0FWM6_CHRIL</name>
<dbReference type="InterPro" id="IPR050468">
    <property type="entry name" value="Cuticle_Struct_Prot"/>
</dbReference>
<dbReference type="PROSITE" id="PS51155">
    <property type="entry name" value="CHIT_BIND_RR_2"/>
    <property type="match status" value="1"/>
</dbReference>
<dbReference type="PANTHER" id="PTHR10380">
    <property type="entry name" value="CUTICLE PROTEIN"/>
    <property type="match status" value="1"/>
</dbReference>
<dbReference type="GO" id="GO:0062129">
    <property type="term" value="C:chitin-based extracellular matrix"/>
    <property type="evidence" value="ECO:0007669"/>
    <property type="project" value="TreeGrafter"/>
</dbReference>
<evidence type="ECO:0000313" key="5">
    <source>
        <dbReference type="EMBL" id="CAH0627153.1"/>
    </source>
</evidence>